<dbReference type="RefSeq" id="WP_190959575.1">
    <property type="nucleotide sequence ID" value="NZ_JACJTU010000067.1"/>
</dbReference>
<accession>A0ABR8KJZ6</accession>
<proteinExistence type="predicted"/>
<organism evidence="1 2">
    <name type="scientific">Nostoc paludosum FACHB-159</name>
    <dbReference type="NCBI Taxonomy" id="2692908"/>
    <lineage>
        <taxon>Bacteria</taxon>
        <taxon>Bacillati</taxon>
        <taxon>Cyanobacteriota</taxon>
        <taxon>Cyanophyceae</taxon>
        <taxon>Nostocales</taxon>
        <taxon>Nostocaceae</taxon>
        <taxon>Nostoc</taxon>
    </lineage>
</organism>
<evidence type="ECO:0000313" key="1">
    <source>
        <dbReference type="EMBL" id="MBD2739066.1"/>
    </source>
</evidence>
<sequence>MDTSTGSVQVLDFGLFFGFMSKFCLFVGGTNLKGDRGLANAALSQI</sequence>
<keyword evidence="2" id="KW-1185">Reference proteome</keyword>
<comment type="caution">
    <text evidence="1">The sequence shown here is derived from an EMBL/GenBank/DDBJ whole genome shotgun (WGS) entry which is preliminary data.</text>
</comment>
<gene>
    <name evidence="1" type="ORF">H6H03_35255</name>
</gene>
<evidence type="ECO:0000313" key="2">
    <source>
        <dbReference type="Proteomes" id="UP000637383"/>
    </source>
</evidence>
<protein>
    <submittedName>
        <fullName evidence="1">Uncharacterized protein</fullName>
    </submittedName>
</protein>
<dbReference type="EMBL" id="JACJTU010000067">
    <property type="protein sequence ID" value="MBD2739066.1"/>
    <property type="molecule type" value="Genomic_DNA"/>
</dbReference>
<dbReference type="Proteomes" id="UP000637383">
    <property type="component" value="Unassembled WGS sequence"/>
</dbReference>
<reference evidence="1 2" key="1">
    <citation type="journal article" date="2020" name="ISME J.">
        <title>Comparative genomics reveals insights into cyanobacterial evolution and habitat adaptation.</title>
        <authorList>
            <person name="Chen M.Y."/>
            <person name="Teng W.K."/>
            <person name="Zhao L."/>
            <person name="Hu C.X."/>
            <person name="Zhou Y.K."/>
            <person name="Han B.P."/>
            <person name="Song L.R."/>
            <person name="Shu W.S."/>
        </authorList>
    </citation>
    <scope>NUCLEOTIDE SEQUENCE [LARGE SCALE GENOMIC DNA]</scope>
    <source>
        <strain evidence="1 2">FACHB-159</strain>
    </source>
</reference>
<name>A0ABR8KJZ6_9NOSO</name>